<reference evidence="2 3" key="1">
    <citation type="journal article" date="2014" name="Appl. Environ. Microbiol.">
        <title>Comparative Genome Analysis of 'Candidatus Methanoplasma termitum' Indicates a New Mode of Energy Metabolism in the Seventh Order of Methanogens.</title>
        <authorList>
            <person name="Lang K."/>
            <person name="Schuldes J."/>
            <person name="Klingl A."/>
            <person name="Poehlein A."/>
            <person name="Daniel R."/>
            <person name="Brune A."/>
        </authorList>
    </citation>
    <scope>NUCLEOTIDE SEQUENCE [LARGE SCALE GENOMIC DNA]</scope>
    <source>
        <strain evidence="3">Mpt1</strain>
    </source>
</reference>
<feature type="region of interest" description="Disordered" evidence="1">
    <location>
        <begin position="42"/>
        <end position="76"/>
    </location>
</feature>
<sequence length="76" mass="8625">MLNSKAAYEIVTSMIPATNDTFTVSNIGLFNLAWFFSQLLTNRSGPRNVNNPNKNKEKESTRYTRENQSPVSKGKR</sequence>
<dbReference type="KEGG" id="mear:Mpt1_c12980"/>
<evidence type="ECO:0000313" key="2">
    <source>
        <dbReference type="EMBL" id="AIZ57160.1"/>
    </source>
</evidence>
<gene>
    <name evidence="2" type="ORF">Mpt1_c12980</name>
</gene>
<evidence type="ECO:0000256" key="1">
    <source>
        <dbReference type="SAM" id="MobiDB-lite"/>
    </source>
</evidence>
<dbReference type="AlphaFoldDB" id="A0A0A7LDD3"/>
<protein>
    <submittedName>
        <fullName evidence="2">Uncharacterized protein</fullName>
    </submittedName>
</protein>
<proteinExistence type="predicted"/>
<evidence type="ECO:0000313" key="3">
    <source>
        <dbReference type="Proteomes" id="UP000030787"/>
    </source>
</evidence>
<organism evidence="2 3">
    <name type="scientific">Candidatus Methanoplasma termitum</name>
    <dbReference type="NCBI Taxonomy" id="1577791"/>
    <lineage>
        <taxon>Archaea</taxon>
        <taxon>Methanobacteriati</taxon>
        <taxon>Thermoplasmatota</taxon>
        <taxon>Thermoplasmata</taxon>
        <taxon>Methanomassiliicoccales</taxon>
        <taxon>Methanomassiliicoccaceae</taxon>
        <taxon>Candidatus Methanoplasma</taxon>
    </lineage>
</organism>
<dbReference type="Proteomes" id="UP000030787">
    <property type="component" value="Chromosome"/>
</dbReference>
<dbReference type="EMBL" id="CP010070">
    <property type="protein sequence ID" value="AIZ57160.1"/>
    <property type="molecule type" value="Genomic_DNA"/>
</dbReference>
<feature type="compositionally biased region" description="Polar residues" evidence="1">
    <location>
        <begin position="66"/>
        <end position="76"/>
    </location>
</feature>
<dbReference type="HOGENOM" id="CLU_2645685_0_0_2"/>
<name>A0A0A7LDD3_9ARCH</name>
<accession>A0A0A7LDD3</accession>
<keyword evidence="3" id="KW-1185">Reference proteome</keyword>
<feature type="compositionally biased region" description="Basic and acidic residues" evidence="1">
    <location>
        <begin position="54"/>
        <end position="65"/>
    </location>
</feature>